<accession>A0ACA9NBM2</accession>
<organism evidence="1 2">
    <name type="scientific">Racocetra persica</name>
    <dbReference type="NCBI Taxonomy" id="160502"/>
    <lineage>
        <taxon>Eukaryota</taxon>
        <taxon>Fungi</taxon>
        <taxon>Fungi incertae sedis</taxon>
        <taxon>Mucoromycota</taxon>
        <taxon>Glomeromycotina</taxon>
        <taxon>Glomeromycetes</taxon>
        <taxon>Diversisporales</taxon>
        <taxon>Gigasporaceae</taxon>
        <taxon>Racocetra</taxon>
    </lineage>
</organism>
<protein>
    <submittedName>
        <fullName evidence="1">1453_t:CDS:1</fullName>
    </submittedName>
</protein>
<comment type="caution">
    <text evidence="1">The sequence shown here is derived from an EMBL/GenBank/DDBJ whole genome shotgun (WGS) entry which is preliminary data.</text>
</comment>
<gene>
    <name evidence="1" type="ORF">RPERSI_LOCUS7620</name>
</gene>
<keyword evidence="2" id="KW-1185">Reference proteome</keyword>
<evidence type="ECO:0000313" key="1">
    <source>
        <dbReference type="EMBL" id="CAG8644643.1"/>
    </source>
</evidence>
<name>A0ACA9NBM2_9GLOM</name>
<proteinExistence type="predicted"/>
<reference evidence="1" key="1">
    <citation type="submission" date="2021-06" db="EMBL/GenBank/DDBJ databases">
        <authorList>
            <person name="Kallberg Y."/>
            <person name="Tangrot J."/>
            <person name="Rosling A."/>
        </authorList>
    </citation>
    <scope>NUCLEOTIDE SEQUENCE</scope>
    <source>
        <strain evidence="1">MA461A</strain>
    </source>
</reference>
<evidence type="ECO:0000313" key="2">
    <source>
        <dbReference type="Proteomes" id="UP000789920"/>
    </source>
</evidence>
<sequence length="56" mass="6347">MTQAKSVTVPEVELVLKEFVLNYQYKTILSDTILVEKAKLLAAGLGFQKELYNFLP</sequence>
<dbReference type="Proteomes" id="UP000789920">
    <property type="component" value="Unassembled WGS sequence"/>
</dbReference>
<feature type="non-terminal residue" evidence="1">
    <location>
        <position position="56"/>
    </location>
</feature>
<dbReference type="EMBL" id="CAJVQC010013064">
    <property type="protein sequence ID" value="CAG8644643.1"/>
    <property type="molecule type" value="Genomic_DNA"/>
</dbReference>